<accession>A0A7C4PYG5</accession>
<feature type="region of interest" description="Disordered" evidence="1">
    <location>
        <begin position="268"/>
        <end position="371"/>
    </location>
</feature>
<name>A0A7C4PYG5_9CHLR</name>
<feature type="region of interest" description="Disordered" evidence="1">
    <location>
        <begin position="1"/>
        <end position="21"/>
    </location>
</feature>
<feature type="compositionally biased region" description="Low complexity" evidence="1">
    <location>
        <begin position="268"/>
        <end position="279"/>
    </location>
</feature>
<feature type="compositionally biased region" description="Low complexity" evidence="1">
    <location>
        <begin position="75"/>
        <end position="99"/>
    </location>
</feature>
<evidence type="ECO:0000313" key="2">
    <source>
        <dbReference type="EMBL" id="HGS88065.1"/>
    </source>
</evidence>
<organism evidence="2">
    <name type="scientific">Bellilinea caldifistulae</name>
    <dbReference type="NCBI Taxonomy" id="360411"/>
    <lineage>
        <taxon>Bacteria</taxon>
        <taxon>Bacillati</taxon>
        <taxon>Chloroflexota</taxon>
        <taxon>Anaerolineae</taxon>
        <taxon>Anaerolineales</taxon>
        <taxon>Anaerolineaceae</taxon>
        <taxon>Bellilinea</taxon>
    </lineage>
</organism>
<gene>
    <name evidence="2" type="ORF">ENT17_10655</name>
</gene>
<feature type="compositionally biased region" description="Pro residues" evidence="1">
    <location>
        <begin position="315"/>
        <end position="371"/>
    </location>
</feature>
<feature type="compositionally biased region" description="Low complexity" evidence="1">
    <location>
        <begin position="302"/>
        <end position="314"/>
    </location>
</feature>
<feature type="region of interest" description="Disordered" evidence="1">
    <location>
        <begin position="69"/>
        <end position="103"/>
    </location>
</feature>
<proteinExistence type="predicted"/>
<evidence type="ECO:0000256" key="1">
    <source>
        <dbReference type="SAM" id="MobiDB-lite"/>
    </source>
</evidence>
<feature type="compositionally biased region" description="Pro residues" evidence="1">
    <location>
        <begin position="280"/>
        <end position="301"/>
    </location>
</feature>
<sequence length="371" mass="39392">MEKRQLFPYQGQSGNVKRGGETLQDALDGEEVNRLRRVIPLLIVLSLILSLTPVADTLWAETLTVSGEIQTGSFEESPTPTETETPTPTATPPAQAGTTLQAYKTADSRWKKDAVGEVMIVFGRICVMNGGERTTEGLAVFDQVEIKPRQQSWQPLPGATLLISPPEQIPPGEVRCYEYEIEVTYHPQTTYRNSARVTILNHSGWLPGGNHCPGPQPCPFGPEVRADFEPPSLDVTATPLPTATMTASPTIPPRSGLQPIQPTATFTATPTATDTASPTATPPQPPAGPPPLQPSPTPPATATPLPTLTLLPTDTPIPPMATPIPPTNTPQPTETPPPTATPIPPTETPPSPTNTPPVNPPPPGPPPIHDP</sequence>
<dbReference type="EMBL" id="DSXR01000105">
    <property type="protein sequence ID" value="HGS88065.1"/>
    <property type="molecule type" value="Genomic_DNA"/>
</dbReference>
<dbReference type="AlphaFoldDB" id="A0A7C4PYG5"/>
<protein>
    <submittedName>
        <fullName evidence="2">Uncharacterized protein</fullName>
    </submittedName>
</protein>
<comment type="caution">
    <text evidence="2">The sequence shown here is derived from an EMBL/GenBank/DDBJ whole genome shotgun (WGS) entry which is preliminary data.</text>
</comment>
<reference evidence="2" key="1">
    <citation type="journal article" date="2020" name="mSystems">
        <title>Genome- and Community-Level Interaction Insights into Carbon Utilization and Element Cycling Functions of Hydrothermarchaeota in Hydrothermal Sediment.</title>
        <authorList>
            <person name="Zhou Z."/>
            <person name="Liu Y."/>
            <person name="Xu W."/>
            <person name="Pan J."/>
            <person name="Luo Z.H."/>
            <person name="Li M."/>
        </authorList>
    </citation>
    <scope>NUCLEOTIDE SEQUENCE [LARGE SCALE GENOMIC DNA]</scope>
    <source>
        <strain evidence="2">SpSt-556</strain>
    </source>
</reference>